<dbReference type="Proteomes" id="UP000421408">
    <property type="component" value="Unassembled WGS sequence"/>
</dbReference>
<reference evidence="2" key="1">
    <citation type="submission" date="2019-09" db="EMBL/GenBank/DDBJ databases">
        <title>Distinct polysaccharide growth profiles of human intestinal Prevotella copri isolates.</title>
        <authorList>
            <person name="Fehlner-Peach H."/>
            <person name="Magnabosco C."/>
            <person name="Raghavan V."/>
            <person name="Scher J.U."/>
            <person name="Tett A."/>
            <person name="Cox L.M."/>
            <person name="Gottsegen C."/>
            <person name="Watters A."/>
            <person name="Wiltshire- Gordon J.D."/>
            <person name="Segata N."/>
            <person name="Bonneau R."/>
            <person name="Littman D.R."/>
        </authorList>
    </citation>
    <scope>NUCLEOTIDE SEQUENCE [LARGE SCALE GENOMIC DNA]</scope>
    <source>
        <strain evidence="2">iAA108</strain>
    </source>
</reference>
<proteinExistence type="predicted"/>
<dbReference type="SUPFAM" id="SSF49464">
    <property type="entry name" value="Carboxypeptidase regulatory domain-like"/>
    <property type="match status" value="1"/>
</dbReference>
<evidence type="ECO:0000313" key="2">
    <source>
        <dbReference type="Proteomes" id="UP000421408"/>
    </source>
</evidence>
<sequence>MEETGTVIGQACQVTPYIYMAQVLDQVLGSRGCQWSRKGNIIMVTRKESKVQGYRLLKGYVKDEEGEAVIGAFVKVEGTDIQTVTDADGYYQIKVPASQSKVTYGYLGMDTASYMTVCAAG</sequence>
<comment type="caution">
    <text evidence="1">The sequence shown here is derived from an EMBL/GenBank/DDBJ whole genome shotgun (WGS) entry which is preliminary data.</text>
</comment>
<name>A0AA90UYM5_9BACT</name>
<protein>
    <submittedName>
        <fullName evidence="1">Uncharacterized protein</fullName>
    </submittedName>
</protein>
<evidence type="ECO:0000313" key="1">
    <source>
        <dbReference type="EMBL" id="MQN83590.1"/>
    </source>
</evidence>
<dbReference type="Gene3D" id="2.60.40.1120">
    <property type="entry name" value="Carboxypeptidase-like, regulatory domain"/>
    <property type="match status" value="1"/>
</dbReference>
<dbReference type="AlphaFoldDB" id="A0AA90UYM5"/>
<accession>A0AA90UYM5</accession>
<gene>
    <name evidence="1" type="ORF">F7D74_06265</name>
</gene>
<dbReference type="EMBL" id="VZCC01000034">
    <property type="protein sequence ID" value="MQN83590.1"/>
    <property type="molecule type" value="Genomic_DNA"/>
</dbReference>
<dbReference type="InterPro" id="IPR008969">
    <property type="entry name" value="CarboxyPept-like_regulatory"/>
</dbReference>
<dbReference type="Pfam" id="PF13715">
    <property type="entry name" value="CarbopepD_reg_2"/>
    <property type="match status" value="1"/>
</dbReference>
<organism evidence="1 2">
    <name type="scientific">Segatella copri</name>
    <dbReference type="NCBI Taxonomy" id="165179"/>
    <lineage>
        <taxon>Bacteria</taxon>
        <taxon>Pseudomonadati</taxon>
        <taxon>Bacteroidota</taxon>
        <taxon>Bacteroidia</taxon>
        <taxon>Bacteroidales</taxon>
        <taxon>Prevotellaceae</taxon>
        <taxon>Segatella</taxon>
    </lineage>
</organism>